<dbReference type="PANTHER" id="PTHR30250:SF10">
    <property type="entry name" value="LIPOPOLYSACCHARIDE BIOSYNTHESIS PROTEIN WZXC"/>
    <property type="match status" value="1"/>
</dbReference>
<comment type="similarity">
    <text evidence="2">Belongs to the polysaccharide synthase family.</text>
</comment>
<evidence type="ECO:0000256" key="5">
    <source>
        <dbReference type="ARBA" id="ARBA00022989"/>
    </source>
</evidence>
<keyword evidence="3" id="KW-1003">Cell membrane</keyword>
<name>A0AAU7BRQ4_9FLAO</name>
<comment type="subcellular location">
    <subcellularLocation>
        <location evidence="1">Cell membrane</location>
        <topology evidence="1">Multi-pass membrane protein</topology>
    </subcellularLocation>
</comment>
<feature type="transmembrane region" description="Helical" evidence="7">
    <location>
        <begin position="384"/>
        <end position="402"/>
    </location>
</feature>
<feature type="transmembrane region" description="Helical" evidence="7">
    <location>
        <begin position="113"/>
        <end position="131"/>
    </location>
</feature>
<feature type="transmembrane region" description="Helical" evidence="7">
    <location>
        <begin position="41"/>
        <end position="67"/>
    </location>
</feature>
<proteinExistence type="inferred from homology"/>
<feature type="transmembrane region" description="Helical" evidence="7">
    <location>
        <begin position="79"/>
        <end position="101"/>
    </location>
</feature>
<dbReference type="NCBIfam" id="NF007773">
    <property type="entry name" value="PRK10459.1"/>
    <property type="match status" value="1"/>
</dbReference>
<dbReference type="InterPro" id="IPR050833">
    <property type="entry name" value="Poly_Biosynth_Transport"/>
</dbReference>
<organism evidence="8">
    <name type="scientific">Pontimicrobium sp. SW4</name>
    <dbReference type="NCBI Taxonomy" id="3153519"/>
    <lineage>
        <taxon>Bacteria</taxon>
        <taxon>Pseudomonadati</taxon>
        <taxon>Bacteroidota</taxon>
        <taxon>Flavobacteriia</taxon>
        <taxon>Flavobacteriales</taxon>
        <taxon>Flavobacteriaceae</taxon>
        <taxon>Pontimicrobium</taxon>
    </lineage>
</organism>
<dbReference type="Pfam" id="PF13440">
    <property type="entry name" value="Polysacc_synt_3"/>
    <property type="match status" value="1"/>
</dbReference>
<keyword evidence="4 7" id="KW-0812">Transmembrane</keyword>
<evidence type="ECO:0000256" key="6">
    <source>
        <dbReference type="ARBA" id="ARBA00023136"/>
    </source>
</evidence>
<evidence type="ECO:0000256" key="4">
    <source>
        <dbReference type="ARBA" id="ARBA00022692"/>
    </source>
</evidence>
<feature type="transmembrane region" description="Helical" evidence="7">
    <location>
        <begin position="359"/>
        <end position="378"/>
    </location>
</feature>
<dbReference type="CDD" id="cd13127">
    <property type="entry name" value="MATE_tuaB_like"/>
    <property type="match status" value="1"/>
</dbReference>
<evidence type="ECO:0000256" key="3">
    <source>
        <dbReference type="ARBA" id="ARBA00022475"/>
    </source>
</evidence>
<keyword evidence="5 7" id="KW-1133">Transmembrane helix</keyword>
<dbReference type="EMBL" id="CP157199">
    <property type="protein sequence ID" value="XBG60985.1"/>
    <property type="molecule type" value="Genomic_DNA"/>
</dbReference>
<evidence type="ECO:0000313" key="8">
    <source>
        <dbReference type="EMBL" id="XBG60985.1"/>
    </source>
</evidence>
<feature type="transmembrane region" description="Helical" evidence="7">
    <location>
        <begin position="289"/>
        <end position="314"/>
    </location>
</feature>
<dbReference type="PANTHER" id="PTHR30250">
    <property type="entry name" value="PST FAMILY PREDICTED COLANIC ACID TRANSPORTER"/>
    <property type="match status" value="1"/>
</dbReference>
<dbReference type="RefSeq" id="WP_347923211.1">
    <property type="nucleotide sequence ID" value="NZ_CP157199.1"/>
</dbReference>
<evidence type="ECO:0000256" key="7">
    <source>
        <dbReference type="SAM" id="Phobius"/>
    </source>
</evidence>
<protein>
    <submittedName>
        <fullName evidence="8">MOP flippase family protein</fullName>
    </submittedName>
</protein>
<keyword evidence="6 7" id="KW-0472">Membrane</keyword>
<gene>
    <name evidence="8" type="ORF">ABGB03_14075</name>
</gene>
<evidence type="ECO:0000256" key="2">
    <source>
        <dbReference type="ARBA" id="ARBA00007430"/>
    </source>
</evidence>
<feature type="transmembrane region" description="Helical" evidence="7">
    <location>
        <begin position="170"/>
        <end position="192"/>
    </location>
</feature>
<feature type="transmembrane region" description="Helical" evidence="7">
    <location>
        <begin position="12"/>
        <end position="35"/>
    </location>
</feature>
<dbReference type="GO" id="GO:0005886">
    <property type="term" value="C:plasma membrane"/>
    <property type="evidence" value="ECO:0007669"/>
    <property type="project" value="UniProtKB-SubCell"/>
</dbReference>
<dbReference type="AlphaFoldDB" id="A0AAU7BRQ4"/>
<evidence type="ECO:0000256" key="1">
    <source>
        <dbReference type="ARBA" id="ARBA00004651"/>
    </source>
</evidence>
<feature type="transmembrane region" description="Helical" evidence="7">
    <location>
        <begin position="320"/>
        <end position="339"/>
    </location>
</feature>
<accession>A0AAU7BRQ4</accession>
<feature type="transmembrane region" description="Helical" evidence="7">
    <location>
        <begin position="143"/>
        <end position="164"/>
    </location>
</feature>
<sequence>MSLKKQVILGLKWTSFATICLAIVAILKISILARFLEKSDFGLMALVTFVMGFMNLFSDMGLSTAILHKQKITKKNYASLYWFNIILCIVLYGVLFLVTPLVSSLYNEPELNYLIPLLGLNLIISGIGIQFKTIETKNLAFKSISLIDILAALISLFVAVWLAVNDYGVLSLVYSALIQYLISNLLFLIIGIKKHGLLLHFRLSETLPFLKIGIYQVGGQVANYFNRDLDILLIGKFFSTEILGGYSLAKQLVFRPAQIINPILVKVASPTLAKFQNQNDLLKKNYLKLINIVSSLNISVYLVIVLFAPLIVQIVYGTDFYNIVNLVRILSFYMIFRAIGNPIGSLVIATGRTDLEFKWNVMSLLIMPIFIYIGSMFGVVQVSLSLTFAMILLFVPSWKFLVNKMTGATLKEYIIAIINIKFDFIYKTKNH</sequence>
<reference evidence="8" key="1">
    <citation type="submission" date="2024-05" db="EMBL/GenBank/DDBJ databases">
        <title>Pontimicrobium maritimus sp. nov., isolated form sea water.</title>
        <authorList>
            <person name="Muhammad N."/>
            <person name="Vuong T.Q."/>
            <person name="Han H.L."/>
            <person name="Kim S.-G."/>
        </authorList>
    </citation>
    <scope>NUCLEOTIDE SEQUENCE</scope>
    <source>
        <strain evidence="8">SW4</strain>
    </source>
</reference>